<evidence type="ECO:0000313" key="1">
    <source>
        <dbReference type="EMBL" id="KFM82430.1"/>
    </source>
</evidence>
<keyword evidence="2" id="KW-1185">Reference proteome</keyword>
<dbReference type="AlphaFoldDB" id="A0A087UYJ1"/>
<dbReference type="EMBL" id="KK122286">
    <property type="protein sequence ID" value="KFM82430.1"/>
    <property type="molecule type" value="Genomic_DNA"/>
</dbReference>
<protein>
    <submittedName>
        <fullName evidence="1">Uncharacterized protein</fullName>
    </submittedName>
</protein>
<evidence type="ECO:0000313" key="2">
    <source>
        <dbReference type="Proteomes" id="UP000054359"/>
    </source>
</evidence>
<feature type="non-terminal residue" evidence="1">
    <location>
        <position position="70"/>
    </location>
</feature>
<name>A0A087UYJ1_STEMI</name>
<organism evidence="1 2">
    <name type="scientific">Stegodyphus mimosarum</name>
    <name type="common">African social velvet spider</name>
    <dbReference type="NCBI Taxonomy" id="407821"/>
    <lineage>
        <taxon>Eukaryota</taxon>
        <taxon>Metazoa</taxon>
        <taxon>Ecdysozoa</taxon>
        <taxon>Arthropoda</taxon>
        <taxon>Chelicerata</taxon>
        <taxon>Arachnida</taxon>
        <taxon>Araneae</taxon>
        <taxon>Araneomorphae</taxon>
        <taxon>Entelegynae</taxon>
        <taxon>Eresoidea</taxon>
        <taxon>Eresidae</taxon>
        <taxon>Stegodyphus</taxon>
    </lineage>
</organism>
<proteinExistence type="predicted"/>
<gene>
    <name evidence="1" type="ORF">X975_09199</name>
</gene>
<dbReference type="Proteomes" id="UP000054359">
    <property type="component" value="Unassembled WGS sequence"/>
</dbReference>
<accession>A0A087UYJ1</accession>
<dbReference type="OrthoDB" id="1681765at2759"/>
<reference evidence="1 2" key="1">
    <citation type="submission" date="2013-11" db="EMBL/GenBank/DDBJ databases">
        <title>Genome sequencing of Stegodyphus mimosarum.</title>
        <authorList>
            <person name="Bechsgaard J."/>
        </authorList>
    </citation>
    <scope>NUCLEOTIDE SEQUENCE [LARGE SCALE GENOMIC DNA]</scope>
</reference>
<sequence length="70" mass="7777">MKNELGKAAKKYCPVNFADSLLPNSTIKEGTWRTEKFTWQPLGRQGANNSSRAASAVRDNFCDYFSTEGA</sequence>